<name>A0ABV4WW86_9CYAN</name>
<dbReference type="PANTHER" id="PTHR11669">
    <property type="entry name" value="REPLICATION FACTOR C / DNA POLYMERASE III GAMMA-TAU SUBUNIT"/>
    <property type="match status" value="1"/>
</dbReference>
<evidence type="ECO:0000313" key="14">
    <source>
        <dbReference type="Proteomes" id="UP001576780"/>
    </source>
</evidence>
<evidence type="ECO:0000256" key="3">
    <source>
        <dbReference type="ARBA" id="ARBA00022695"/>
    </source>
</evidence>
<dbReference type="Pfam" id="PF12169">
    <property type="entry name" value="DNA_pol3_gamma3"/>
    <property type="match status" value="1"/>
</dbReference>
<dbReference type="InterPro" id="IPR012763">
    <property type="entry name" value="DNA_pol_III_sug/sutau_N"/>
</dbReference>
<dbReference type="SUPFAM" id="SSF52540">
    <property type="entry name" value="P-loop containing nucleoside triphosphate hydrolases"/>
    <property type="match status" value="1"/>
</dbReference>
<evidence type="ECO:0000256" key="2">
    <source>
        <dbReference type="ARBA" id="ARBA00022679"/>
    </source>
</evidence>
<dbReference type="InterPro" id="IPR045085">
    <property type="entry name" value="HLD_clamp_pol_III_gamma_tau"/>
</dbReference>
<keyword evidence="14" id="KW-1185">Reference proteome</keyword>
<dbReference type="Gene3D" id="1.20.272.10">
    <property type="match status" value="1"/>
</dbReference>
<dbReference type="PANTHER" id="PTHR11669:SF0">
    <property type="entry name" value="PROTEIN STICHEL-LIKE 2"/>
    <property type="match status" value="1"/>
</dbReference>
<evidence type="ECO:0000256" key="10">
    <source>
        <dbReference type="ARBA" id="ARBA00049244"/>
    </source>
</evidence>
<keyword evidence="7" id="KW-0862">Zinc</keyword>
<evidence type="ECO:0000313" key="13">
    <source>
        <dbReference type="EMBL" id="MFB2839347.1"/>
    </source>
</evidence>
<evidence type="ECO:0000256" key="1">
    <source>
        <dbReference type="ARBA" id="ARBA00006360"/>
    </source>
</evidence>
<evidence type="ECO:0000256" key="11">
    <source>
        <dbReference type="RuleBase" id="RU364063"/>
    </source>
</evidence>
<keyword evidence="9 11" id="KW-0239">DNA-directed DNA polymerase</keyword>
<evidence type="ECO:0000256" key="6">
    <source>
        <dbReference type="ARBA" id="ARBA00022741"/>
    </source>
</evidence>
<dbReference type="RefSeq" id="WP_413281624.1">
    <property type="nucleotide sequence ID" value="NZ_JBHFNT010000303.1"/>
</dbReference>
<keyword evidence="3 11" id="KW-0548">Nucleotidyltransferase</keyword>
<keyword evidence="8 11" id="KW-0067">ATP-binding</keyword>
<keyword evidence="4 11" id="KW-0235">DNA replication</keyword>
<dbReference type="SUPFAM" id="SSF48019">
    <property type="entry name" value="post-AAA+ oligomerization domain-like"/>
    <property type="match status" value="1"/>
</dbReference>
<reference evidence="13 14" key="1">
    <citation type="submission" date="2024-09" db="EMBL/GenBank/DDBJ databases">
        <title>Floridaenema gen nov. (Aerosakkonemataceae, Aerosakkonematales ord. nov., Cyanobacteria) from benthic tropical and subtropical fresh waters, with the description of four new species.</title>
        <authorList>
            <person name="Moretto J.A."/>
            <person name="Berthold D.E."/>
            <person name="Lefler F.W."/>
            <person name="Huang I.-S."/>
            <person name="Laughinghouse H. IV."/>
        </authorList>
    </citation>
    <scope>NUCLEOTIDE SEQUENCE [LARGE SCALE GENOMIC DNA]</scope>
    <source>
        <strain evidence="13 14">BLCC-F167</strain>
    </source>
</reference>
<dbReference type="EC" id="2.7.7.7" evidence="11"/>
<sequence length="451" mass="49084">MHQPLSLKYRPKNLASLVGQEPIKIALTNAVTSAKIAPAYLFTGPRGTGKTSTARILAKSLNCLNSSVPTANPCQKCVSCKAIDAGNSLDVSEIDAASHNGVEDARELIERSNFAPVMSRYRIFVLDECHQLSSSAQNALLKCIEEPPSHVVFILCTTEAHKVLPTISSRCQTFNFKALSMEAIVEQLSRVAVQESIAITEEANKLIARHSEGGLRDALQLLSQLSLMGEQITPERVVEVSGGIRSHDLATIVKAICAGDVLTILQSARTLIDSGKTPKLILSSLLAVYRDLLIVKSVPKSENVVAGTLNYSQLRQVANKLDFPSIDAALMQLQKSESQLRVTTNGATWLEVCLLNLIYNNQEQHNRNGNGKAGELSSVWMKVIEATKPANRSLLSRAKLISLNESNCVLAVPPSDVKKFQSNVALVERIVSRVLGYPVTIKLEQRKELSV</sequence>
<keyword evidence="2 11" id="KW-0808">Transferase</keyword>
<organism evidence="13 14">
    <name type="scientific">Floridaenema evergladense BLCC-F167</name>
    <dbReference type="NCBI Taxonomy" id="3153639"/>
    <lineage>
        <taxon>Bacteria</taxon>
        <taxon>Bacillati</taxon>
        <taxon>Cyanobacteriota</taxon>
        <taxon>Cyanophyceae</taxon>
        <taxon>Oscillatoriophycideae</taxon>
        <taxon>Aerosakkonematales</taxon>
        <taxon>Aerosakkonemataceae</taxon>
        <taxon>Floridanema</taxon>
        <taxon>Floridanema evergladense</taxon>
    </lineage>
</organism>
<proteinExistence type="inferred from homology"/>
<feature type="domain" description="AAA+ ATPase" evidence="12">
    <location>
        <begin position="36"/>
        <end position="179"/>
    </location>
</feature>
<dbReference type="GO" id="GO:0003887">
    <property type="term" value="F:DNA-directed DNA polymerase activity"/>
    <property type="evidence" value="ECO:0007669"/>
    <property type="project" value="UniProtKB-EC"/>
</dbReference>
<dbReference type="InterPro" id="IPR008921">
    <property type="entry name" value="DNA_pol3_clamp-load_cplx_C"/>
</dbReference>
<evidence type="ECO:0000256" key="9">
    <source>
        <dbReference type="ARBA" id="ARBA00022932"/>
    </source>
</evidence>
<comment type="subunit">
    <text evidence="11">DNA polymerase III contains a core (composed of alpha, epsilon and theta chains) that associates with a tau subunit. This core dimerizes to form the POLIII' complex. PolIII' associates with the gamma complex (composed of gamma, delta, delta', psi and chi chains) and with the beta chain to form the complete DNA polymerase III complex.</text>
</comment>
<dbReference type="InterPro" id="IPR022754">
    <property type="entry name" value="DNA_pol_III_gamma-3"/>
</dbReference>
<keyword evidence="6 11" id="KW-0547">Nucleotide-binding</keyword>
<comment type="catalytic activity">
    <reaction evidence="10 11">
        <text>DNA(n) + a 2'-deoxyribonucleoside 5'-triphosphate = DNA(n+1) + diphosphate</text>
        <dbReference type="Rhea" id="RHEA:22508"/>
        <dbReference type="Rhea" id="RHEA-COMP:17339"/>
        <dbReference type="Rhea" id="RHEA-COMP:17340"/>
        <dbReference type="ChEBI" id="CHEBI:33019"/>
        <dbReference type="ChEBI" id="CHEBI:61560"/>
        <dbReference type="ChEBI" id="CHEBI:173112"/>
        <dbReference type="EC" id="2.7.7.7"/>
    </reaction>
</comment>
<evidence type="ECO:0000256" key="5">
    <source>
        <dbReference type="ARBA" id="ARBA00022723"/>
    </source>
</evidence>
<dbReference type="InterPro" id="IPR003593">
    <property type="entry name" value="AAA+_ATPase"/>
</dbReference>
<dbReference type="Gene3D" id="3.40.50.300">
    <property type="entry name" value="P-loop containing nucleotide triphosphate hydrolases"/>
    <property type="match status" value="1"/>
</dbReference>
<dbReference type="EMBL" id="JBHFNT010000303">
    <property type="protein sequence ID" value="MFB2839347.1"/>
    <property type="molecule type" value="Genomic_DNA"/>
</dbReference>
<dbReference type="InterPro" id="IPR027417">
    <property type="entry name" value="P-loop_NTPase"/>
</dbReference>
<comment type="caution">
    <text evidence="13">The sequence shown here is derived from an EMBL/GenBank/DDBJ whole genome shotgun (WGS) entry which is preliminary data.</text>
</comment>
<evidence type="ECO:0000256" key="8">
    <source>
        <dbReference type="ARBA" id="ARBA00022840"/>
    </source>
</evidence>
<dbReference type="CDD" id="cd00009">
    <property type="entry name" value="AAA"/>
    <property type="match status" value="1"/>
</dbReference>
<keyword evidence="5" id="KW-0479">Metal-binding</keyword>
<accession>A0ABV4WW86</accession>
<dbReference type="Proteomes" id="UP001576780">
    <property type="component" value="Unassembled WGS sequence"/>
</dbReference>
<dbReference type="Pfam" id="PF13177">
    <property type="entry name" value="DNA_pol3_delta2"/>
    <property type="match status" value="1"/>
</dbReference>
<dbReference type="Pfam" id="PF22608">
    <property type="entry name" value="DNAX_ATPase_lid"/>
    <property type="match status" value="1"/>
</dbReference>
<dbReference type="NCBIfam" id="TIGR02397">
    <property type="entry name" value="dnaX_nterm"/>
    <property type="match status" value="1"/>
</dbReference>
<dbReference type="SMART" id="SM00382">
    <property type="entry name" value="AAA"/>
    <property type="match status" value="1"/>
</dbReference>
<protein>
    <recommendedName>
        <fullName evidence="11">DNA polymerase III subunit gamma/tau</fullName>
        <ecNumber evidence="11">2.7.7.7</ecNumber>
    </recommendedName>
</protein>
<gene>
    <name evidence="11 13" type="primary">dnaX</name>
    <name evidence="13" type="ORF">ACE1CA_33060</name>
</gene>
<evidence type="ECO:0000256" key="7">
    <source>
        <dbReference type="ARBA" id="ARBA00022833"/>
    </source>
</evidence>
<dbReference type="InterPro" id="IPR050238">
    <property type="entry name" value="DNA_Rep/Repair_Clamp_Loader"/>
</dbReference>
<dbReference type="NCBIfam" id="TIGR01128">
    <property type="entry name" value="holA"/>
    <property type="match status" value="1"/>
</dbReference>
<dbReference type="Gene3D" id="1.10.8.60">
    <property type="match status" value="1"/>
</dbReference>
<dbReference type="InterPro" id="IPR005790">
    <property type="entry name" value="DNA_polIII_delta"/>
</dbReference>
<evidence type="ECO:0000259" key="12">
    <source>
        <dbReference type="SMART" id="SM00382"/>
    </source>
</evidence>
<comment type="similarity">
    <text evidence="1 11">Belongs to the DnaX/STICHEL family.</text>
</comment>
<comment type="function">
    <text evidence="11">DNA polymerase III is a complex, multichain enzyme responsible for most of the replicative synthesis in bacteria. This DNA polymerase also exhibits 3' to 5' exonuclease activity.</text>
</comment>
<evidence type="ECO:0000256" key="4">
    <source>
        <dbReference type="ARBA" id="ARBA00022705"/>
    </source>
</evidence>